<sequence length="75" mass="8106">MEYVTIHSGKKPYKCDLCNVAFSCLSAVKKHLRTHTGEKPYKCDLCDAAFSQLSHVGRAGGGGGGQNLKSKSIYN</sequence>
<keyword evidence="6" id="KW-0539">Nucleus</keyword>
<accession>A0ABM1F2T4</accession>
<dbReference type="InterPro" id="IPR013087">
    <property type="entry name" value="Znf_C2H2_type"/>
</dbReference>
<dbReference type="PROSITE" id="PS00028">
    <property type="entry name" value="ZINC_FINGER_C2H2_1"/>
    <property type="match status" value="1"/>
</dbReference>
<protein>
    <submittedName>
        <fullName evidence="10">Zinc finger protein 833</fullName>
    </submittedName>
</protein>
<keyword evidence="5" id="KW-0862">Zinc</keyword>
<dbReference type="RefSeq" id="XP_014678755.1">
    <property type="nucleotide sequence ID" value="XM_014823269.1"/>
</dbReference>
<gene>
    <name evidence="10" type="primary">LOC106818571</name>
</gene>
<reference evidence="10" key="1">
    <citation type="submission" date="2025-08" db="UniProtKB">
        <authorList>
            <consortium name="RefSeq"/>
        </authorList>
    </citation>
    <scope>IDENTIFICATION</scope>
</reference>
<dbReference type="InterPro" id="IPR036236">
    <property type="entry name" value="Znf_C2H2_sf"/>
</dbReference>
<evidence type="ECO:0000259" key="8">
    <source>
        <dbReference type="PROSITE" id="PS50157"/>
    </source>
</evidence>
<evidence type="ECO:0000313" key="9">
    <source>
        <dbReference type="Proteomes" id="UP000695022"/>
    </source>
</evidence>
<keyword evidence="9" id="KW-1185">Reference proteome</keyword>
<dbReference type="GeneID" id="106818571"/>
<evidence type="ECO:0000256" key="6">
    <source>
        <dbReference type="ARBA" id="ARBA00023242"/>
    </source>
</evidence>
<keyword evidence="4 7" id="KW-0863">Zinc-finger</keyword>
<keyword evidence="3" id="KW-0677">Repeat</keyword>
<dbReference type="PANTHER" id="PTHR24394:SF29">
    <property type="entry name" value="MYONEURIN"/>
    <property type="match status" value="1"/>
</dbReference>
<dbReference type="PANTHER" id="PTHR24394">
    <property type="entry name" value="ZINC FINGER PROTEIN"/>
    <property type="match status" value="1"/>
</dbReference>
<evidence type="ECO:0000256" key="1">
    <source>
        <dbReference type="ARBA" id="ARBA00004123"/>
    </source>
</evidence>
<evidence type="ECO:0000256" key="3">
    <source>
        <dbReference type="ARBA" id="ARBA00022737"/>
    </source>
</evidence>
<dbReference type="PROSITE" id="PS50157">
    <property type="entry name" value="ZINC_FINGER_C2H2_2"/>
    <property type="match status" value="1"/>
</dbReference>
<dbReference type="Proteomes" id="UP000695022">
    <property type="component" value="Unplaced"/>
</dbReference>
<keyword evidence="2" id="KW-0479">Metal-binding</keyword>
<proteinExistence type="predicted"/>
<organism evidence="9 10">
    <name type="scientific">Priapulus caudatus</name>
    <name type="common">Priapulid worm</name>
    <dbReference type="NCBI Taxonomy" id="37621"/>
    <lineage>
        <taxon>Eukaryota</taxon>
        <taxon>Metazoa</taxon>
        <taxon>Ecdysozoa</taxon>
        <taxon>Scalidophora</taxon>
        <taxon>Priapulida</taxon>
        <taxon>Priapulimorpha</taxon>
        <taxon>Priapulimorphida</taxon>
        <taxon>Priapulidae</taxon>
        <taxon>Priapulus</taxon>
    </lineage>
</organism>
<dbReference type="SUPFAM" id="SSF57667">
    <property type="entry name" value="beta-beta-alpha zinc fingers"/>
    <property type="match status" value="1"/>
</dbReference>
<dbReference type="Pfam" id="PF13465">
    <property type="entry name" value="zf-H2C2_2"/>
    <property type="match status" value="1"/>
</dbReference>
<evidence type="ECO:0000256" key="2">
    <source>
        <dbReference type="ARBA" id="ARBA00022723"/>
    </source>
</evidence>
<dbReference type="Gene3D" id="3.30.160.60">
    <property type="entry name" value="Classic Zinc Finger"/>
    <property type="match status" value="2"/>
</dbReference>
<name>A0ABM1F2T4_PRICU</name>
<evidence type="ECO:0000256" key="5">
    <source>
        <dbReference type="ARBA" id="ARBA00022833"/>
    </source>
</evidence>
<evidence type="ECO:0000313" key="10">
    <source>
        <dbReference type="RefSeq" id="XP_014678755.1"/>
    </source>
</evidence>
<evidence type="ECO:0000256" key="4">
    <source>
        <dbReference type="ARBA" id="ARBA00022771"/>
    </source>
</evidence>
<feature type="domain" description="C2H2-type" evidence="8">
    <location>
        <begin position="13"/>
        <end position="40"/>
    </location>
</feature>
<comment type="subcellular location">
    <subcellularLocation>
        <location evidence="1">Nucleus</location>
    </subcellularLocation>
</comment>
<evidence type="ECO:0000256" key="7">
    <source>
        <dbReference type="PROSITE-ProRule" id="PRU00042"/>
    </source>
</evidence>